<reference evidence="2" key="1">
    <citation type="submission" date="2013-09" db="EMBL/GenBank/DDBJ databases">
        <title>Corchorus olitorius genome sequencing.</title>
        <authorList>
            <person name="Alam M."/>
            <person name="Haque M.S."/>
            <person name="Islam M.S."/>
            <person name="Emdad E.M."/>
            <person name="Islam M.M."/>
            <person name="Ahmed B."/>
            <person name="Halim A."/>
            <person name="Hossen Q.M.M."/>
            <person name="Hossain M.Z."/>
            <person name="Ahmed R."/>
            <person name="Khan M.M."/>
            <person name="Islam R."/>
            <person name="Rashid M.M."/>
            <person name="Khan S.A."/>
            <person name="Rahman M.S."/>
            <person name="Alam M."/>
            <person name="Yahiya A.S."/>
            <person name="Khan M.S."/>
            <person name="Azam M.S."/>
            <person name="Haque T."/>
            <person name="Lashkar M.Z.H."/>
            <person name="Akhand A.I."/>
            <person name="Morshed G."/>
            <person name="Roy S."/>
            <person name="Uddin K.S."/>
            <person name="Rabeya T."/>
            <person name="Hossain A.S."/>
            <person name="Chowdhury A."/>
            <person name="Snigdha A.R."/>
            <person name="Mortoza M.S."/>
            <person name="Matin S.A."/>
            <person name="Hoque S.M.E."/>
            <person name="Islam M.K."/>
            <person name="Roy D.K."/>
            <person name="Haider R."/>
            <person name="Moosa M.M."/>
            <person name="Elias S.M."/>
            <person name="Hasan A.M."/>
            <person name="Jahan S."/>
            <person name="Shafiuddin M."/>
            <person name="Mahmood N."/>
            <person name="Shommy N.S."/>
        </authorList>
    </citation>
    <scope>NUCLEOTIDE SEQUENCE [LARGE SCALE GENOMIC DNA]</scope>
    <source>
        <strain evidence="2">cv. O-4</strain>
    </source>
</reference>
<dbReference type="Proteomes" id="UP000187203">
    <property type="component" value="Unassembled WGS sequence"/>
</dbReference>
<name>A0A1R3GRT6_9ROSI</name>
<dbReference type="AlphaFoldDB" id="A0A1R3GRT6"/>
<sequence>MEVKDGNSLEGGIEGSLDSFNELVKEMTSKQQDIKAFAFKTKAMVAQHFEISPDIISHSVERLARQCPKKEK</sequence>
<proteinExistence type="predicted"/>
<organism evidence="1 2">
    <name type="scientific">Corchorus olitorius</name>
    <dbReference type="NCBI Taxonomy" id="93759"/>
    <lineage>
        <taxon>Eukaryota</taxon>
        <taxon>Viridiplantae</taxon>
        <taxon>Streptophyta</taxon>
        <taxon>Embryophyta</taxon>
        <taxon>Tracheophyta</taxon>
        <taxon>Spermatophyta</taxon>
        <taxon>Magnoliopsida</taxon>
        <taxon>eudicotyledons</taxon>
        <taxon>Gunneridae</taxon>
        <taxon>Pentapetalae</taxon>
        <taxon>rosids</taxon>
        <taxon>malvids</taxon>
        <taxon>Malvales</taxon>
        <taxon>Malvaceae</taxon>
        <taxon>Grewioideae</taxon>
        <taxon>Apeibeae</taxon>
        <taxon>Corchorus</taxon>
    </lineage>
</organism>
<dbReference type="OrthoDB" id="957668at2759"/>
<comment type="caution">
    <text evidence="1">The sequence shown here is derived from an EMBL/GenBank/DDBJ whole genome shotgun (WGS) entry which is preliminary data.</text>
</comment>
<dbReference type="STRING" id="93759.A0A1R3GRT6"/>
<keyword evidence="2" id="KW-1185">Reference proteome</keyword>
<evidence type="ECO:0000313" key="2">
    <source>
        <dbReference type="Proteomes" id="UP000187203"/>
    </source>
</evidence>
<dbReference type="EMBL" id="AWUE01021815">
    <property type="protein sequence ID" value="OMO60838.1"/>
    <property type="molecule type" value="Genomic_DNA"/>
</dbReference>
<protein>
    <submittedName>
        <fullName evidence="1">Galacturonosyltransferase 15-like protein</fullName>
    </submittedName>
</protein>
<gene>
    <name evidence="1" type="ORF">COLO4_33727</name>
</gene>
<accession>A0A1R3GRT6</accession>
<evidence type="ECO:0000313" key="1">
    <source>
        <dbReference type="EMBL" id="OMO60838.1"/>
    </source>
</evidence>